<dbReference type="Proteomes" id="UP001151532">
    <property type="component" value="Chromosome 8"/>
</dbReference>
<reference evidence="5" key="2">
    <citation type="journal article" date="2023" name="Int. J. Mol. Sci.">
        <title>De Novo Assembly and Annotation of 11 Diverse Shrub Willow (Salix) Genomes Reveals Novel Gene Organization in Sex-Linked Regions.</title>
        <authorList>
            <person name="Hyden B."/>
            <person name="Feng K."/>
            <person name="Yates T.B."/>
            <person name="Jawdy S."/>
            <person name="Cereghino C."/>
            <person name="Smart L.B."/>
            <person name="Muchero W."/>
        </authorList>
    </citation>
    <scope>NUCLEOTIDE SEQUENCE</scope>
    <source>
        <tissue evidence="5">Shoot tip</tissue>
    </source>
</reference>
<proteinExistence type="predicted"/>
<feature type="region of interest" description="Disordered" evidence="2">
    <location>
        <begin position="368"/>
        <end position="442"/>
    </location>
</feature>
<evidence type="ECO:0000313" key="6">
    <source>
        <dbReference type="Proteomes" id="UP001151532"/>
    </source>
</evidence>
<dbReference type="PANTHER" id="PTHR13833">
    <property type="match status" value="1"/>
</dbReference>
<keyword evidence="4" id="KW-0732">Signal</keyword>
<evidence type="ECO:0000313" key="5">
    <source>
        <dbReference type="EMBL" id="KAJ6726078.1"/>
    </source>
</evidence>
<keyword evidence="1" id="KW-0677">Repeat</keyword>
<dbReference type="InterPro" id="IPR011042">
    <property type="entry name" value="6-blade_b-propeller_TolB-like"/>
</dbReference>
<evidence type="ECO:0000256" key="4">
    <source>
        <dbReference type="SAM" id="SignalP"/>
    </source>
</evidence>
<dbReference type="SUPFAM" id="SSF101898">
    <property type="entry name" value="NHL repeat"/>
    <property type="match status" value="1"/>
</dbReference>
<feature type="transmembrane region" description="Helical" evidence="3">
    <location>
        <begin position="240"/>
        <end position="260"/>
    </location>
</feature>
<comment type="caution">
    <text evidence="5">The sequence shown here is derived from an EMBL/GenBank/DDBJ whole genome shotgun (WGS) entry which is preliminary data.</text>
</comment>
<evidence type="ECO:0000256" key="2">
    <source>
        <dbReference type="SAM" id="MobiDB-lite"/>
    </source>
</evidence>
<gene>
    <name evidence="5" type="ORF">OIU79_004274</name>
</gene>
<feature type="chain" id="PRO_5040456850" description="NHL repeat-containing protein" evidence="4">
    <location>
        <begin position="22"/>
        <end position="498"/>
    </location>
</feature>
<keyword evidence="6" id="KW-1185">Reference proteome</keyword>
<keyword evidence="3" id="KW-0812">Transmembrane</keyword>
<evidence type="ECO:0000256" key="1">
    <source>
        <dbReference type="ARBA" id="ARBA00022737"/>
    </source>
</evidence>
<keyword evidence="3" id="KW-1133">Transmembrane helix</keyword>
<dbReference type="OrthoDB" id="342730at2759"/>
<accession>A0A9Q0U9Z4</accession>
<dbReference type="PANTHER" id="PTHR13833:SF57">
    <property type="entry name" value="NHL REPEAT PROTEIN"/>
    <property type="match status" value="1"/>
</dbReference>
<keyword evidence="3" id="KW-0472">Membrane</keyword>
<protein>
    <recommendedName>
        <fullName evidence="7">NHL repeat-containing protein</fullName>
    </recommendedName>
</protein>
<feature type="compositionally biased region" description="Low complexity" evidence="2">
    <location>
        <begin position="418"/>
        <end position="429"/>
    </location>
</feature>
<evidence type="ECO:0000256" key="3">
    <source>
        <dbReference type="SAM" id="Phobius"/>
    </source>
</evidence>
<feature type="signal peptide" evidence="4">
    <location>
        <begin position="1"/>
        <end position="21"/>
    </location>
</feature>
<dbReference type="Pfam" id="PF01436">
    <property type="entry name" value="NHL"/>
    <property type="match status" value="1"/>
</dbReference>
<dbReference type="Gene3D" id="2.120.10.30">
    <property type="entry name" value="TolB, C-terminal domain"/>
    <property type="match status" value="1"/>
</dbReference>
<evidence type="ECO:0008006" key="7">
    <source>
        <dbReference type="Google" id="ProtNLM"/>
    </source>
</evidence>
<sequence>MGKNVLVLCFILLLFFGGVTSVPTTTSPAKIVGGLLSNIVSALMKWLWSLKATTKTVISGRPMMKFESGYTVETVFDGSKLGIEPYSVQVLPSGELLILDSANSNIYRISTSLSLYSRPKLVAGSHEGYSGHVDGKLREAKMNHPKGLTVDDRGNIYVADTMNMAIRKISDAGVTTIAGGKWGRGSHVDGASEDANFSNDFDVVYIGSSCSLLVIDRGNQAIREIQLHFDDCAYQYGSGFPLGIAVLVAAGFFGYMLALLQRRVGMIVSPQNVAMKMSTTGIPYQKPIKSTRPPLIPTEDEQEKHEEGLFGSLGKLFTSTVASIMEILGGIVPGFRKRPVSYQYQNYQQHQYQHQNQSSSWPVQDSFVIPDEDEPPSIESRTPTPRKTYPFMSKDTEKMHQWRQGRSIYSGGWDGDFQQQQQQQQQKQQYHNRYQSSTPHTYYEQSYEKTNEVIFGAVQEQDGKYETTVTKPDDHGDLRHHHNNIRSRTNSLHYANGY</sequence>
<dbReference type="AlphaFoldDB" id="A0A9Q0U9Z4"/>
<name>A0A9Q0U9Z4_SALPP</name>
<feature type="compositionally biased region" description="Polar residues" evidence="2">
    <location>
        <begin position="431"/>
        <end position="442"/>
    </location>
</feature>
<dbReference type="InterPro" id="IPR001258">
    <property type="entry name" value="NHL_repeat"/>
</dbReference>
<organism evidence="5 6">
    <name type="scientific">Salix purpurea</name>
    <name type="common">Purple osier willow</name>
    <dbReference type="NCBI Taxonomy" id="77065"/>
    <lineage>
        <taxon>Eukaryota</taxon>
        <taxon>Viridiplantae</taxon>
        <taxon>Streptophyta</taxon>
        <taxon>Embryophyta</taxon>
        <taxon>Tracheophyta</taxon>
        <taxon>Spermatophyta</taxon>
        <taxon>Magnoliopsida</taxon>
        <taxon>eudicotyledons</taxon>
        <taxon>Gunneridae</taxon>
        <taxon>Pentapetalae</taxon>
        <taxon>rosids</taxon>
        <taxon>fabids</taxon>
        <taxon>Malpighiales</taxon>
        <taxon>Salicaceae</taxon>
        <taxon>Saliceae</taxon>
        <taxon>Salix</taxon>
    </lineage>
</organism>
<reference evidence="5" key="1">
    <citation type="submission" date="2022-11" db="EMBL/GenBank/DDBJ databases">
        <authorList>
            <person name="Hyden B.L."/>
            <person name="Feng K."/>
            <person name="Yates T."/>
            <person name="Jawdy S."/>
            <person name="Smart L.B."/>
            <person name="Muchero W."/>
        </authorList>
    </citation>
    <scope>NUCLEOTIDE SEQUENCE</scope>
    <source>
        <tissue evidence="5">Shoot tip</tissue>
    </source>
</reference>
<dbReference type="EMBL" id="JAPFFK010000013">
    <property type="protein sequence ID" value="KAJ6726078.1"/>
    <property type="molecule type" value="Genomic_DNA"/>
</dbReference>